<protein>
    <recommendedName>
        <fullName evidence="1">Cell wall hydrolase SleB domain-containing protein</fullName>
    </recommendedName>
</protein>
<keyword evidence="3" id="KW-1185">Reference proteome</keyword>
<dbReference type="Gene3D" id="6.20.240.60">
    <property type="match status" value="1"/>
</dbReference>
<dbReference type="Proteomes" id="UP001234178">
    <property type="component" value="Unassembled WGS sequence"/>
</dbReference>
<name>A0ABR0AKK7_9CRUS</name>
<evidence type="ECO:0000259" key="1">
    <source>
        <dbReference type="Pfam" id="PF07486"/>
    </source>
</evidence>
<proteinExistence type="predicted"/>
<evidence type="ECO:0000313" key="3">
    <source>
        <dbReference type="Proteomes" id="UP001234178"/>
    </source>
</evidence>
<feature type="domain" description="Cell wall hydrolase SleB" evidence="1">
    <location>
        <begin position="23"/>
        <end position="134"/>
    </location>
</feature>
<dbReference type="EMBL" id="JAOYFB010000038">
    <property type="protein sequence ID" value="KAK4025652.1"/>
    <property type="molecule type" value="Genomic_DNA"/>
</dbReference>
<dbReference type="InterPro" id="IPR011105">
    <property type="entry name" value="Cell_wall_hydrolase_SleB"/>
</dbReference>
<dbReference type="Pfam" id="PF07486">
    <property type="entry name" value="Hydrolase_2"/>
    <property type="match status" value="1"/>
</dbReference>
<reference evidence="2 3" key="1">
    <citation type="journal article" date="2023" name="Nucleic Acids Res.">
        <title>The hologenome of Daphnia magna reveals possible DNA methylation and microbiome-mediated evolution of the host genome.</title>
        <authorList>
            <person name="Chaturvedi A."/>
            <person name="Li X."/>
            <person name="Dhandapani V."/>
            <person name="Marshall H."/>
            <person name="Kissane S."/>
            <person name="Cuenca-Cambronero M."/>
            <person name="Asole G."/>
            <person name="Calvet F."/>
            <person name="Ruiz-Romero M."/>
            <person name="Marangio P."/>
            <person name="Guigo R."/>
            <person name="Rago D."/>
            <person name="Mirbahai L."/>
            <person name="Eastwood N."/>
            <person name="Colbourne J.K."/>
            <person name="Zhou J."/>
            <person name="Mallon E."/>
            <person name="Orsini L."/>
        </authorList>
    </citation>
    <scope>NUCLEOTIDE SEQUENCE [LARGE SCALE GENOMIC DNA]</scope>
    <source>
        <strain evidence="2">LRV0_1</strain>
    </source>
</reference>
<evidence type="ECO:0000313" key="2">
    <source>
        <dbReference type="EMBL" id="KAK4025652.1"/>
    </source>
</evidence>
<organism evidence="2 3">
    <name type="scientific">Daphnia magna</name>
    <dbReference type="NCBI Taxonomy" id="35525"/>
    <lineage>
        <taxon>Eukaryota</taxon>
        <taxon>Metazoa</taxon>
        <taxon>Ecdysozoa</taxon>
        <taxon>Arthropoda</taxon>
        <taxon>Crustacea</taxon>
        <taxon>Branchiopoda</taxon>
        <taxon>Diplostraca</taxon>
        <taxon>Cladocera</taxon>
        <taxon>Anomopoda</taxon>
        <taxon>Daphniidae</taxon>
        <taxon>Daphnia</taxon>
    </lineage>
</organism>
<gene>
    <name evidence="2" type="ORF">OUZ56_014705</name>
</gene>
<dbReference type="Gene3D" id="1.10.10.2520">
    <property type="entry name" value="Cell wall hydrolase SleB, domain 1"/>
    <property type="match status" value="1"/>
</dbReference>
<dbReference type="InterPro" id="IPR042047">
    <property type="entry name" value="SleB_dom1"/>
</dbReference>
<sequence length="138" mass="16064">MELDKKSKDYEILKKTVFSEARGESKEGQRAVAWVIKNRANQGTKYSKDGTIAGVCLKPYQFSCWNQDQKHLIEQGIKKERHVYDAMDEWLPKVYMSPDPTGGADHYFCPSKIPTPDWVQNCEFKVEIGNHKFYKAKW</sequence>
<accession>A0ABR0AKK7</accession>
<comment type="caution">
    <text evidence="2">The sequence shown here is derived from an EMBL/GenBank/DDBJ whole genome shotgun (WGS) entry which is preliminary data.</text>
</comment>